<gene>
    <name evidence="1" type="ORF">PEVE_00011938</name>
</gene>
<reference evidence="1 2" key="1">
    <citation type="submission" date="2022-05" db="EMBL/GenBank/DDBJ databases">
        <authorList>
            <consortium name="Genoscope - CEA"/>
            <person name="William W."/>
        </authorList>
    </citation>
    <scope>NUCLEOTIDE SEQUENCE [LARGE SCALE GENOMIC DNA]</scope>
</reference>
<protein>
    <submittedName>
        <fullName evidence="1">Uncharacterized protein</fullName>
    </submittedName>
</protein>
<sequence>TTTTLLSHIPTSSPSPISSLITKTYETSSSSKTLISTSITEMSSPTSSPLQMSSLITKAPTSSSMTRVPTLMAQTSTSATISPSPVSIMTAASTNASLPLPVQSLITEIEGTSPSSTLPIPTFMRDSSTAAILPLSVPSTKSPASQSTIKESSSKTTQTLTWEILEAINATRIFLEDLKKLPPGGNDINILVAIHELESFAVKYGKSHLTANESVVMVHVQKLFGEFYALFEVRSFYSFFS</sequence>
<dbReference type="EMBL" id="CALNXI010001872">
    <property type="protein sequence ID" value="CAH3178720.1"/>
    <property type="molecule type" value="Genomic_DNA"/>
</dbReference>
<dbReference type="Proteomes" id="UP001159427">
    <property type="component" value="Unassembled WGS sequence"/>
</dbReference>
<evidence type="ECO:0000313" key="1">
    <source>
        <dbReference type="EMBL" id="CAH3178720.1"/>
    </source>
</evidence>
<comment type="caution">
    <text evidence="1">The sequence shown here is derived from an EMBL/GenBank/DDBJ whole genome shotgun (WGS) entry which is preliminary data.</text>
</comment>
<keyword evidence="2" id="KW-1185">Reference proteome</keyword>
<feature type="non-terminal residue" evidence="1">
    <location>
        <position position="1"/>
    </location>
</feature>
<accession>A0ABN8RH45</accession>
<organism evidence="1 2">
    <name type="scientific">Porites evermanni</name>
    <dbReference type="NCBI Taxonomy" id="104178"/>
    <lineage>
        <taxon>Eukaryota</taxon>
        <taxon>Metazoa</taxon>
        <taxon>Cnidaria</taxon>
        <taxon>Anthozoa</taxon>
        <taxon>Hexacorallia</taxon>
        <taxon>Scleractinia</taxon>
        <taxon>Fungiina</taxon>
        <taxon>Poritidae</taxon>
        <taxon>Porites</taxon>
    </lineage>
</organism>
<proteinExistence type="predicted"/>
<name>A0ABN8RH45_9CNID</name>
<evidence type="ECO:0000313" key="2">
    <source>
        <dbReference type="Proteomes" id="UP001159427"/>
    </source>
</evidence>